<gene>
    <name evidence="5" type="ORF">PRZ48_004727</name>
</gene>
<reference evidence="5 6" key="1">
    <citation type="journal article" date="2023" name="G3 (Bethesda)">
        <title>A chromosome-level genome assembly of Zasmidium syzygii isolated from banana leaves.</title>
        <authorList>
            <person name="van Westerhoven A.C."/>
            <person name="Mehrabi R."/>
            <person name="Talebi R."/>
            <person name="Steentjes M.B.F."/>
            <person name="Corcolon B."/>
            <person name="Chong P.A."/>
            <person name="Kema G.H.J."/>
            <person name="Seidl M.F."/>
        </authorList>
    </citation>
    <scope>NUCLEOTIDE SEQUENCE [LARGE SCALE GENOMIC DNA]</scope>
    <source>
        <strain evidence="5 6">P124</strain>
    </source>
</reference>
<keyword evidence="1 2" id="KW-0238">DNA-binding</keyword>
<feature type="DNA-binding region" description="HMG box" evidence="2">
    <location>
        <begin position="148"/>
        <end position="223"/>
    </location>
</feature>
<dbReference type="EMBL" id="JAXOVC010000003">
    <property type="protein sequence ID" value="KAK4503812.1"/>
    <property type="molecule type" value="Genomic_DNA"/>
</dbReference>
<keyword evidence="6" id="KW-1185">Reference proteome</keyword>
<sequence length="385" mass="41537">MPPDFQYHHQWADDAITMNYPPPPPTHGGPPPPANMAPPPYPMEKISVVVDKNKFIATRNALTNAFVGLSGAIDTAVKAYVAHTNAVLEEGSSLDVGYLMQPLMNLNNVAQIAQQAILQNGNATPNPQLNPDGTKKKRQYKPRDPNAPKRPLTAYFRFLQEQRPKISAEINARGPTAEGGKAGDISKLATERWNAMTPQLQAPYRAAYQNEMKAYNDAVKVYKAEGGQVEDEDAAAEDDDEVPAPAPQTVVAAADPEEDDDDEDDSSSEDDSSEDDEDEEEDAKPAPPVVKKVEPATPAAAKKTAKSGPKKIKAGADPVEPVEPTPAKKRKEPATASEDQGGKKKRGKKAEAAAPEPVEETPQPESTPATEKKKDKKKKRKSEGA</sequence>
<comment type="caution">
    <text evidence="5">The sequence shown here is derived from an EMBL/GenBank/DDBJ whole genome shotgun (WGS) entry which is preliminary data.</text>
</comment>
<dbReference type="InterPro" id="IPR009071">
    <property type="entry name" value="HMG_box_dom"/>
</dbReference>
<evidence type="ECO:0000256" key="2">
    <source>
        <dbReference type="PROSITE-ProRule" id="PRU00267"/>
    </source>
</evidence>
<keyword evidence="2" id="KW-0539">Nucleus</keyword>
<feature type="compositionally biased region" description="Basic residues" evidence="3">
    <location>
        <begin position="303"/>
        <end position="313"/>
    </location>
</feature>
<dbReference type="PANTHER" id="PTHR48112:SF5">
    <property type="entry name" value="BOX PROTEIN, PUTATIVE (AFU_ORTHOLOGUE AFUA_1G04550)-RELATED"/>
    <property type="match status" value="1"/>
</dbReference>
<dbReference type="InterPro" id="IPR036910">
    <property type="entry name" value="HMG_box_dom_sf"/>
</dbReference>
<protein>
    <recommendedName>
        <fullName evidence="4">HMG box domain-containing protein</fullName>
    </recommendedName>
</protein>
<proteinExistence type="predicted"/>
<evidence type="ECO:0000313" key="5">
    <source>
        <dbReference type="EMBL" id="KAK4503812.1"/>
    </source>
</evidence>
<dbReference type="PROSITE" id="PS50118">
    <property type="entry name" value="HMG_BOX_2"/>
    <property type="match status" value="1"/>
</dbReference>
<dbReference type="SMART" id="SM00398">
    <property type="entry name" value="HMG"/>
    <property type="match status" value="1"/>
</dbReference>
<feature type="domain" description="HMG box" evidence="4">
    <location>
        <begin position="148"/>
        <end position="223"/>
    </location>
</feature>
<dbReference type="Gene3D" id="1.10.30.10">
    <property type="entry name" value="High mobility group box domain"/>
    <property type="match status" value="1"/>
</dbReference>
<dbReference type="PANTHER" id="PTHR48112">
    <property type="entry name" value="HIGH MOBILITY GROUP PROTEIN DSP1"/>
    <property type="match status" value="1"/>
</dbReference>
<accession>A0ABR0EQS3</accession>
<feature type="region of interest" description="Disordered" evidence="3">
    <location>
        <begin position="120"/>
        <end position="151"/>
    </location>
</feature>
<feature type="compositionally biased region" description="Basic residues" evidence="3">
    <location>
        <begin position="374"/>
        <end position="385"/>
    </location>
</feature>
<name>A0ABR0EQS3_ZASCE</name>
<evidence type="ECO:0000313" key="6">
    <source>
        <dbReference type="Proteomes" id="UP001305779"/>
    </source>
</evidence>
<dbReference type="SUPFAM" id="SSF47095">
    <property type="entry name" value="HMG-box"/>
    <property type="match status" value="1"/>
</dbReference>
<feature type="compositionally biased region" description="Polar residues" evidence="3">
    <location>
        <begin position="120"/>
        <end position="131"/>
    </location>
</feature>
<organism evidence="5 6">
    <name type="scientific">Zasmidium cellare</name>
    <name type="common">Wine cellar mold</name>
    <name type="synonym">Racodium cellare</name>
    <dbReference type="NCBI Taxonomy" id="395010"/>
    <lineage>
        <taxon>Eukaryota</taxon>
        <taxon>Fungi</taxon>
        <taxon>Dikarya</taxon>
        <taxon>Ascomycota</taxon>
        <taxon>Pezizomycotina</taxon>
        <taxon>Dothideomycetes</taxon>
        <taxon>Dothideomycetidae</taxon>
        <taxon>Mycosphaerellales</taxon>
        <taxon>Mycosphaerellaceae</taxon>
        <taxon>Zasmidium</taxon>
    </lineage>
</organism>
<dbReference type="InterPro" id="IPR050342">
    <property type="entry name" value="HMGB"/>
</dbReference>
<feature type="compositionally biased region" description="Acidic residues" evidence="3">
    <location>
        <begin position="255"/>
        <end position="282"/>
    </location>
</feature>
<feature type="region of interest" description="Disordered" evidence="3">
    <location>
        <begin position="229"/>
        <end position="385"/>
    </location>
</feature>
<feature type="compositionally biased region" description="Acidic residues" evidence="3">
    <location>
        <begin position="229"/>
        <end position="242"/>
    </location>
</feature>
<evidence type="ECO:0000256" key="1">
    <source>
        <dbReference type="ARBA" id="ARBA00023125"/>
    </source>
</evidence>
<evidence type="ECO:0000259" key="4">
    <source>
        <dbReference type="PROSITE" id="PS50118"/>
    </source>
</evidence>
<evidence type="ECO:0000256" key="3">
    <source>
        <dbReference type="SAM" id="MobiDB-lite"/>
    </source>
</evidence>
<dbReference type="Proteomes" id="UP001305779">
    <property type="component" value="Unassembled WGS sequence"/>
</dbReference>
<dbReference type="Pfam" id="PF00505">
    <property type="entry name" value="HMG_box"/>
    <property type="match status" value="1"/>
</dbReference>
<feature type="compositionally biased region" description="Low complexity" evidence="3">
    <location>
        <begin position="352"/>
        <end position="364"/>
    </location>
</feature>